<protein>
    <submittedName>
        <fullName evidence="2">DUF3526 domain-containing protein</fullName>
    </submittedName>
</protein>
<evidence type="ECO:0000313" key="3">
    <source>
        <dbReference type="Proteomes" id="UP001595789"/>
    </source>
</evidence>
<name>A0ABV8PGP0_9SPHI</name>
<accession>A0ABV8PGP0</accession>
<dbReference type="Pfam" id="PF12040">
    <property type="entry name" value="DUF3526"/>
    <property type="match status" value="1"/>
</dbReference>
<proteinExistence type="predicted"/>
<evidence type="ECO:0000256" key="1">
    <source>
        <dbReference type="SAM" id="Phobius"/>
    </source>
</evidence>
<feature type="transmembrane region" description="Helical" evidence="1">
    <location>
        <begin position="453"/>
        <end position="470"/>
    </location>
</feature>
<gene>
    <name evidence="2" type="ORF">ACFOWA_19570</name>
</gene>
<sequence length="479" mass="54272">MNLFKTIFHFEWIQLKRQYTQLLALALFLVIGFYAIHSGSNVIRHQKTVIDTLNQQYNKDYALAIKKFTDTLTPETKAQAANAGMPQMINFRIAPIAINEPSGLAVLAIGQRDVNPYYQKVKSSVNFLDNENVELSNPTILFAGNFDLSFVLIYLLPLLIITLCYNSYAEEKEQGTYALLSIQSASILKIMVYKLLFRGVIVIIIVMALSTIGFIVSGSIGGVTLSDAALWSYVTVLYIAFWFAICYFFVQLRNNSIITALKLVGAWLFFLILLPSVSNSYLSLTKPIPLRANLASFARHASEEVWSTKPVILADSFNKSNPQYNSSINLEKDSTRSGERFIVGYYDLLERKVSRYAHGINSELEKRNLSAQFLAKFNPSITMQYLYNGIAQSGRNDYKEFENQISNFQKKWKHHLYSKQLIGANFTKEELTSLPKFAKSKLSTISEILKGSISLWIGFILFLLLAAWAGKRKSINNYN</sequence>
<feature type="transmembrane region" description="Helical" evidence="1">
    <location>
        <begin position="20"/>
        <end position="37"/>
    </location>
</feature>
<dbReference type="InterPro" id="IPR021913">
    <property type="entry name" value="DUF3526"/>
</dbReference>
<dbReference type="PANTHER" id="PTHR43471:SF14">
    <property type="entry name" value="ABC-2 TYPE TRANSPORT SYSTEM PERMEASE PROTEIN"/>
    <property type="match status" value="1"/>
</dbReference>
<dbReference type="EMBL" id="JBHSBW010000016">
    <property type="protein sequence ID" value="MFC4213401.1"/>
    <property type="molecule type" value="Genomic_DNA"/>
</dbReference>
<keyword evidence="1" id="KW-1133">Transmembrane helix</keyword>
<feature type="transmembrane region" description="Helical" evidence="1">
    <location>
        <begin position="257"/>
        <end position="277"/>
    </location>
</feature>
<keyword evidence="1" id="KW-0812">Transmembrane</keyword>
<feature type="transmembrane region" description="Helical" evidence="1">
    <location>
        <begin position="148"/>
        <end position="168"/>
    </location>
</feature>
<evidence type="ECO:0000313" key="2">
    <source>
        <dbReference type="EMBL" id="MFC4213401.1"/>
    </source>
</evidence>
<feature type="transmembrane region" description="Helical" evidence="1">
    <location>
        <begin position="200"/>
        <end position="224"/>
    </location>
</feature>
<keyword evidence="3" id="KW-1185">Reference proteome</keyword>
<dbReference type="Proteomes" id="UP001595789">
    <property type="component" value="Unassembled WGS sequence"/>
</dbReference>
<keyword evidence="1" id="KW-0472">Membrane</keyword>
<organism evidence="2 3">
    <name type="scientific">Pedobacter lithocola</name>
    <dbReference type="NCBI Taxonomy" id="1908239"/>
    <lineage>
        <taxon>Bacteria</taxon>
        <taxon>Pseudomonadati</taxon>
        <taxon>Bacteroidota</taxon>
        <taxon>Sphingobacteriia</taxon>
        <taxon>Sphingobacteriales</taxon>
        <taxon>Sphingobacteriaceae</taxon>
        <taxon>Pedobacter</taxon>
    </lineage>
</organism>
<dbReference type="PANTHER" id="PTHR43471">
    <property type="entry name" value="ABC TRANSPORTER PERMEASE"/>
    <property type="match status" value="1"/>
</dbReference>
<dbReference type="RefSeq" id="WP_378988575.1">
    <property type="nucleotide sequence ID" value="NZ_JBHSBW010000016.1"/>
</dbReference>
<feature type="transmembrane region" description="Helical" evidence="1">
    <location>
        <begin position="230"/>
        <end position="250"/>
    </location>
</feature>
<reference evidence="3" key="1">
    <citation type="journal article" date="2019" name="Int. J. Syst. Evol. Microbiol.">
        <title>The Global Catalogue of Microorganisms (GCM) 10K type strain sequencing project: providing services to taxonomists for standard genome sequencing and annotation.</title>
        <authorList>
            <consortium name="The Broad Institute Genomics Platform"/>
            <consortium name="The Broad Institute Genome Sequencing Center for Infectious Disease"/>
            <person name="Wu L."/>
            <person name="Ma J."/>
        </authorList>
    </citation>
    <scope>NUCLEOTIDE SEQUENCE [LARGE SCALE GENOMIC DNA]</scope>
    <source>
        <strain evidence="3">CCM 8691</strain>
    </source>
</reference>
<comment type="caution">
    <text evidence="2">The sequence shown here is derived from an EMBL/GenBank/DDBJ whole genome shotgun (WGS) entry which is preliminary data.</text>
</comment>